<evidence type="ECO:0000256" key="5">
    <source>
        <dbReference type="ARBA" id="ARBA00023242"/>
    </source>
</evidence>
<name>A0A4V3SJR3_9PEZI</name>
<comment type="function">
    <text evidence="6">Accessory subunit of the DNA polymerase alpha complex (also known as the alpha DNA polymerase-primase complex) which plays an essential role in the initiation of DNA synthesis.</text>
</comment>
<keyword evidence="5 6" id="KW-0539">Nucleus</keyword>
<dbReference type="OrthoDB" id="336885at2759"/>
<gene>
    <name evidence="10" type="ORF">EX30DRAFT_337409</name>
</gene>
<feature type="domain" description="DNA polymerase alpha/delta/epsilon subunit B" evidence="8">
    <location>
        <begin position="354"/>
        <end position="563"/>
    </location>
</feature>
<dbReference type="GO" id="GO:0003677">
    <property type="term" value="F:DNA binding"/>
    <property type="evidence" value="ECO:0007669"/>
    <property type="project" value="InterPro"/>
</dbReference>
<dbReference type="InterPro" id="IPR054300">
    <property type="entry name" value="OB_DPOA2"/>
</dbReference>
<dbReference type="AlphaFoldDB" id="A0A4V3SJR3"/>
<evidence type="ECO:0000259" key="9">
    <source>
        <dbReference type="Pfam" id="PF22062"/>
    </source>
</evidence>
<dbReference type="GO" id="GO:0006270">
    <property type="term" value="P:DNA replication initiation"/>
    <property type="evidence" value="ECO:0007669"/>
    <property type="project" value="TreeGrafter"/>
</dbReference>
<keyword evidence="11" id="KW-1185">Reference proteome</keyword>
<evidence type="ECO:0000256" key="6">
    <source>
        <dbReference type="PIRNR" id="PIRNR018300"/>
    </source>
</evidence>
<dbReference type="Gene3D" id="3.60.21.60">
    <property type="match status" value="1"/>
</dbReference>
<protein>
    <recommendedName>
        <fullName evidence="3 6">DNA polymerase alpha subunit B</fullName>
    </recommendedName>
</protein>
<comment type="subcellular location">
    <subcellularLocation>
        <location evidence="1 6">Nucleus</location>
    </subcellularLocation>
</comment>
<accession>A0A4V3SJR3</accession>
<keyword evidence="4 6" id="KW-0235">DNA replication</keyword>
<dbReference type="PANTHER" id="PTHR23061:SF12">
    <property type="entry name" value="DNA POLYMERASE ALPHA SUBUNIT B"/>
    <property type="match status" value="1"/>
</dbReference>
<evidence type="ECO:0000256" key="4">
    <source>
        <dbReference type="ARBA" id="ARBA00022705"/>
    </source>
</evidence>
<feature type="region of interest" description="Disordered" evidence="7">
    <location>
        <begin position="109"/>
        <end position="151"/>
    </location>
</feature>
<dbReference type="EMBL" id="ML220112">
    <property type="protein sequence ID" value="TGZ84975.1"/>
    <property type="molecule type" value="Genomic_DNA"/>
</dbReference>
<dbReference type="InterPro" id="IPR007185">
    <property type="entry name" value="DNA_pol_a/d/e_bsu"/>
</dbReference>
<evidence type="ECO:0000313" key="11">
    <source>
        <dbReference type="Proteomes" id="UP000298138"/>
    </source>
</evidence>
<dbReference type="Pfam" id="PF22062">
    <property type="entry name" value="OB_DPOA2"/>
    <property type="match status" value="1"/>
</dbReference>
<comment type="similarity">
    <text evidence="2 6">Belongs to the DNA polymerase alpha subunit B family.</text>
</comment>
<evidence type="ECO:0000256" key="3">
    <source>
        <dbReference type="ARBA" id="ARBA00018596"/>
    </source>
</evidence>
<feature type="domain" description="DNA polymerase alpha subunit B OB" evidence="9">
    <location>
        <begin position="219"/>
        <end position="326"/>
    </location>
</feature>
<evidence type="ECO:0000256" key="2">
    <source>
        <dbReference type="ARBA" id="ARBA00007299"/>
    </source>
</evidence>
<evidence type="ECO:0000259" key="8">
    <source>
        <dbReference type="Pfam" id="PF04042"/>
    </source>
</evidence>
<sequence length="618" mass="68929">MENNPHDSELIDRFGNVTPEVKTELESMLRMWDVDAEELSFKWESYCIQMGIEETKMTLDTARTFKKHVQNILDKEAQAKKRQHQNPTPRAPVMVGSGADMLDQLIGTTPRASSTAMKRKLERSAYETPSKSRPSVPASSPFQTSLKSESHATSLEVGIPFSERRNPGEVLEVLNQQIPKPSLPLSETSTWEGRIRFAFNLDLPTFSYRNMYQKLSEASEIVDDRIDEFAQHIQEFHNIPDDAFGDPSIQSPNEIIAVGKIVSEALGDERTNASSILLESSRMTGAGARTKLNLHKVRSYAIFPGQIVAVRGVNSGGEFVVDDIYEPPRLPIASATEEETTMFSTMLADGPMSIVIASGPYTTDDNLNFEALDALISKFAEKRPDVVILCGPFIDAEHPMIKEGDFETEEEDGTVEDLFRERIAPLLRRLSASLVFLVPSLRDMISKHLSYPQDQFKNKKALGLSANCKLLPNPSLFSLNDITISITTTDPLFHLSAHEISLNPKNVVRPARLAQHLLSQRSVYPLMPPHSSISLDIPHFRLLDLVGATPDVIVLPSKLAPFARVIDGVVAVNPGWLSKPRASGTYVEMVVNRDEVVRDGEERGRRVHERARVEIVRI</sequence>
<reference evidence="10 11" key="1">
    <citation type="submission" date="2019-04" db="EMBL/GenBank/DDBJ databases">
        <title>Comparative genomics and transcriptomics to analyze fruiting body development in filamentous ascomycetes.</title>
        <authorList>
            <consortium name="DOE Joint Genome Institute"/>
            <person name="Lutkenhaus R."/>
            <person name="Traeger S."/>
            <person name="Breuer J."/>
            <person name="Kuo A."/>
            <person name="Lipzen A."/>
            <person name="Pangilinan J."/>
            <person name="Dilworth D."/>
            <person name="Sandor L."/>
            <person name="Poggeler S."/>
            <person name="Barry K."/>
            <person name="Grigoriev I.V."/>
            <person name="Nowrousian M."/>
        </authorList>
    </citation>
    <scope>NUCLEOTIDE SEQUENCE [LARGE SCALE GENOMIC DNA]</scope>
    <source>
        <strain evidence="10 11">CBS 389.68</strain>
    </source>
</reference>
<dbReference type="GO" id="GO:0005658">
    <property type="term" value="C:alpha DNA polymerase:primase complex"/>
    <property type="evidence" value="ECO:0007669"/>
    <property type="project" value="TreeGrafter"/>
</dbReference>
<organism evidence="10 11">
    <name type="scientific">Ascodesmis nigricans</name>
    <dbReference type="NCBI Taxonomy" id="341454"/>
    <lineage>
        <taxon>Eukaryota</taxon>
        <taxon>Fungi</taxon>
        <taxon>Dikarya</taxon>
        <taxon>Ascomycota</taxon>
        <taxon>Pezizomycotina</taxon>
        <taxon>Pezizomycetes</taxon>
        <taxon>Pezizales</taxon>
        <taxon>Ascodesmidaceae</taxon>
        <taxon>Ascodesmis</taxon>
    </lineage>
</organism>
<evidence type="ECO:0000256" key="1">
    <source>
        <dbReference type="ARBA" id="ARBA00004123"/>
    </source>
</evidence>
<dbReference type="InParanoid" id="A0A4V3SJR3"/>
<evidence type="ECO:0000256" key="7">
    <source>
        <dbReference type="SAM" id="MobiDB-lite"/>
    </source>
</evidence>
<proteinExistence type="inferred from homology"/>
<dbReference type="STRING" id="341454.A0A4V3SJR3"/>
<feature type="compositionally biased region" description="Polar residues" evidence="7">
    <location>
        <begin position="127"/>
        <end position="151"/>
    </location>
</feature>
<dbReference type="Pfam" id="PF04042">
    <property type="entry name" value="DNA_pol_E_B"/>
    <property type="match status" value="1"/>
</dbReference>
<dbReference type="InterPro" id="IPR016722">
    <property type="entry name" value="DNA_pol_alpha_bsu"/>
</dbReference>
<dbReference type="PANTHER" id="PTHR23061">
    <property type="entry name" value="DNA POLYMERASE 2 ALPHA 70 KDA SUBUNIT"/>
    <property type="match status" value="1"/>
</dbReference>
<evidence type="ECO:0000313" key="10">
    <source>
        <dbReference type="EMBL" id="TGZ84975.1"/>
    </source>
</evidence>
<dbReference type="FunCoup" id="A0A4V3SJR3">
    <property type="interactions" value="404"/>
</dbReference>
<dbReference type="PIRSF" id="PIRSF018300">
    <property type="entry name" value="DNA_pol_alph_2"/>
    <property type="match status" value="1"/>
</dbReference>
<dbReference type="Proteomes" id="UP000298138">
    <property type="component" value="Unassembled WGS sequence"/>
</dbReference>